<keyword evidence="6" id="KW-0164">Citrullination</keyword>
<evidence type="ECO:0000256" key="9">
    <source>
        <dbReference type="ARBA" id="ARBA00093307"/>
    </source>
</evidence>
<keyword evidence="8" id="KW-0539">Nucleus</keyword>
<dbReference type="PANTHER" id="PTHR13557">
    <property type="entry name" value="COILED-COIL DOMAIN-CONTAINING PROTEIN 86"/>
    <property type="match status" value="1"/>
</dbReference>
<dbReference type="WBParaSite" id="ALUE_0000177401-mRNA-1">
    <property type="protein sequence ID" value="ALUE_0000177401-mRNA-1"/>
    <property type="gene ID" value="ALUE_0000177401"/>
</dbReference>
<dbReference type="GO" id="GO:0005730">
    <property type="term" value="C:nucleolus"/>
    <property type="evidence" value="ECO:0007669"/>
    <property type="project" value="UniProtKB-SubCell"/>
</dbReference>
<sequence length="103" mass="11572">MMDIDVEEQPDDAVSSEGILPKLIEASSSLDQLEAAKQGRGMAKSGRWWKTVRKERSSGIVKVKPLKSSWKQKMKQKADFEQIKKLADEIRQKQAAEKAVSLS</sequence>
<reference evidence="11" key="1">
    <citation type="submission" date="2017-02" db="UniProtKB">
        <authorList>
            <consortium name="WormBaseParasite"/>
        </authorList>
    </citation>
    <scope>IDENTIFICATION</scope>
</reference>
<evidence type="ECO:0000256" key="4">
    <source>
        <dbReference type="ARBA" id="ARBA00022454"/>
    </source>
</evidence>
<evidence type="ECO:0000256" key="8">
    <source>
        <dbReference type="ARBA" id="ARBA00023242"/>
    </source>
</evidence>
<evidence type="ECO:0000256" key="6">
    <source>
        <dbReference type="ARBA" id="ARBA00022934"/>
    </source>
</evidence>
<keyword evidence="5" id="KW-0597">Phosphoprotein</keyword>
<evidence type="ECO:0000313" key="10">
    <source>
        <dbReference type="Proteomes" id="UP000036681"/>
    </source>
</evidence>
<comment type="subcellular location">
    <subcellularLocation>
        <location evidence="1">Chromosome</location>
    </subcellularLocation>
    <subcellularLocation>
        <location evidence="2">Nucleus</location>
        <location evidence="2">Nucleolus</location>
    </subcellularLocation>
</comment>
<keyword evidence="7" id="KW-0175">Coiled coil</keyword>
<name>A0A0M3HJS9_ASCLU</name>
<evidence type="ECO:0000256" key="5">
    <source>
        <dbReference type="ARBA" id="ARBA00022553"/>
    </source>
</evidence>
<keyword evidence="4" id="KW-0158">Chromosome</keyword>
<evidence type="ECO:0000313" key="11">
    <source>
        <dbReference type="WBParaSite" id="ALUE_0000177401-mRNA-1"/>
    </source>
</evidence>
<dbReference type="PANTHER" id="PTHR13557:SF1">
    <property type="entry name" value="COILED-COIL DOMAIN-CONTAINING PROTEIN 86"/>
    <property type="match status" value="1"/>
</dbReference>
<comment type="function">
    <text evidence="9">Required for proper chromosome segregation during mitosis and error-free mitotic progression.</text>
</comment>
<keyword evidence="10" id="KW-1185">Reference proteome</keyword>
<dbReference type="AlphaFoldDB" id="A0A0M3HJS9"/>
<proteinExistence type="predicted"/>
<organism evidence="10 11">
    <name type="scientific">Ascaris lumbricoides</name>
    <name type="common">Giant roundworm</name>
    <dbReference type="NCBI Taxonomy" id="6252"/>
    <lineage>
        <taxon>Eukaryota</taxon>
        <taxon>Metazoa</taxon>
        <taxon>Ecdysozoa</taxon>
        <taxon>Nematoda</taxon>
        <taxon>Chromadorea</taxon>
        <taxon>Rhabditida</taxon>
        <taxon>Spirurina</taxon>
        <taxon>Ascaridomorpha</taxon>
        <taxon>Ascaridoidea</taxon>
        <taxon>Ascarididae</taxon>
        <taxon>Ascaris</taxon>
    </lineage>
</organism>
<evidence type="ECO:0000256" key="1">
    <source>
        <dbReference type="ARBA" id="ARBA00004286"/>
    </source>
</evidence>
<evidence type="ECO:0000256" key="7">
    <source>
        <dbReference type="ARBA" id="ARBA00023054"/>
    </source>
</evidence>
<dbReference type="InterPro" id="IPR026570">
    <property type="entry name" value="CCDC86"/>
</dbReference>
<evidence type="ECO:0000256" key="3">
    <source>
        <dbReference type="ARBA" id="ARBA00016738"/>
    </source>
</evidence>
<accession>A0A0M3HJS9</accession>
<dbReference type="GO" id="GO:0005694">
    <property type="term" value="C:chromosome"/>
    <property type="evidence" value="ECO:0007669"/>
    <property type="project" value="UniProtKB-SubCell"/>
</dbReference>
<protein>
    <recommendedName>
        <fullName evidence="3">Coiled-coil domain-containing protein 86</fullName>
    </recommendedName>
</protein>
<dbReference type="Proteomes" id="UP000036681">
    <property type="component" value="Unplaced"/>
</dbReference>
<evidence type="ECO:0000256" key="2">
    <source>
        <dbReference type="ARBA" id="ARBA00004604"/>
    </source>
</evidence>